<feature type="domain" description="ATP-dependent helicase C-terminal" evidence="1">
    <location>
        <begin position="100"/>
        <end position="205"/>
    </location>
</feature>
<dbReference type="SMART" id="SM00491">
    <property type="entry name" value="HELICc2"/>
    <property type="match status" value="1"/>
</dbReference>
<dbReference type="GO" id="GO:0045910">
    <property type="term" value="P:negative regulation of DNA recombination"/>
    <property type="evidence" value="ECO:0007669"/>
    <property type="project" value="TreeGrafter"/>
</dbReference>
<organism evidence="2 3">
    <name type="scientific">Ciona savignyi</name>
    <name type="common">Pacific transparent sea squirt</name>
    <dbReference type="NCBI Taxonomy" id="51511"/>
    <lineage>
        <taxon>Eukaryota</taxon>
        <taxon>Metazoa</taxon>
        <taxon>Chordata</taxon>
        <taxon>Tunicata</taxon>
        <taxon>Ascidiacea</taxon>
        <taxon>Phlebobranchia</taxon>
        <taxon>Cionidae</taxon>
        <taxon>Ciona</taxon>
    </lineage>
</organism>
<dbReference type="Gene3D" id="3.40.50.300">
    <property type="entry name" value="P-loop containing nucleotide triphosphate hydrolases"/>
    <property type="match status" value="2"/>
</dbReference>
<dbReference type="GO" id="GO:0016818">
    <property type="term" value="F:hydrolase activity, acting on acid anhydrides, in phosphorus-containing anhydrides"/>
    <property type="evidence" value="ECO:0007669"/>
    <property type="project" value="InterPro"/>
</dbReference>
<dbReference type="InterPro" id="IPR006555">
    <property type="entry name" value="ATP-dep_Helicase_C"/>
</dbReference>
<reference evidence="2" key="2">
    <citation type="submission" date="2025-08" db="UniProtKB">
        <authorList>
            <consortium name="Ensembl"/>
        </authorList>
    </citation>
    <scope>IDENTIFICATION</scope>
</reference>
<evidence type="ECO:0000259" key="1">
    <source>
        <dbReference type="SMART" id="SM00491"/>
    </source>
</evidence>
<evidence type="ECO:0000313" key="2">
    <source>
        <dbReference type="Ensembl" id="ENSCSAVP00000003410.1"/>
    </source>
</evidence>
<dbReference type="GO" id="GO:0070182">
    <property type="term" value="F:DNA polymerase binding"/>
    <property type="evidence" value="ECO:0007669"/>
    <property type="project" value="TreeGrafter"/>
</dbReference>
<dbReference type="Ensembl" id="ENSCSAVT00000003462.1">
    <property type="protein sequence ID" value="ENSCSAVP00000003410.1"/>
    <property type="gene ID" value="ENSCSAVG00000002028.1"/>
</dbReference>
<name>H2YDL2_CIOSA</name>
<reference evidence="3" key="1">
    <citation type="submission" date="2003-08" db="EMBL/GenBank/DDBJ databases">
        <authorList>
            <person name="Birren B."/>
            <person name="Nusbaum C."/>
            <person name="Abebe A."/>
            <person name="Abouelleil A."/>
            <person name="Adekoya E."/>
            <person name="Ait-zahra M."/>
            <person name="Allen N."/>
            <person name="Allen T."/>
            <person name="An P."/>
            <person name="Anderson M."/>
            <person name="Anderson S."/>
            <person name="Arachchi H."/>
            <person name="Armbruster J."/>
            <person name="Bachantsang P."/>
            <person name="Baldwin J."/>
            <person name="Barry A."/>
            <person name="Bayul T."/>
            <person name="Blitshsteyn B."/>
            <person name="Bloom T."/>
            <person name="Blye J."/>
            <person name="Boguslavskiy L."/>
            <person name="Borowsky M."/>
            <person name="Boukhgalter B."/>
            <person name="Brunache A."/>
            <person name="Butler J."/>
            <person name="Calixte N."/>
            <person name="Calvo S."/>
            <person name="Camarata J."/>
            <person name="Campo K."/>
            <person name="Chang J."/>
            <person name="Cheshatsang Y."/>
            <person name="Citroen M."/>
            <person name="Collymore A."/>
            <person name="Considine T."/>
            <person name="Cook A."/>
            <person name="Cooke P."/>
            <person name="Corum B."/>
            <person name="Cuomo C."/>
            <person name="David R."/>
            <person name="Dawoe T."/>
            <person name="Degray S."/>
            <person name="Dodge S."/>
            <person name="Dooley K."/>
            <person name="Dorje P."/>
            <person name="Dorjee K."/>
            <person name="Dorris L."/>
            <person name="Duffey N."/>
            <person name="Dupes A."/>
            <person name="Elkins T."/>
            <person name="Engels R."/>
            <person name="Erickson J."/>
            <person name="Farina A."/>
            <person name="Faro S."/>
            <person name="Ferreira P."/>
            <person name="Fischer H."/>
            <person name="Fitzgerald M."/>
            <person name="Foley K."/>
            <person name="Gage D."/>
            <person name="Galagan J."/>
            <person name="Gearin G."/>
            <person name="Gnerre S."/>
            <person name="Gnirke A."/>
            <person name="Goyette A."/>
            <person name="Graham J."/>
            <person name="Grandbois E."/>
            <person name="Gyaltsen K."/>
            <person name="Hafez N."/>
            <person name="Hagopian D."/>
            <person name="Hagos B."/>
            <person name="Hall J."/>
            <person name="Hatcher B."/>
            <person name="Heller A."/>
            <person name="Higgins H."/>
            <person name="Honan T."/>
            <person name="Horn A."/>
            <person name="Houde N."/>
            <person name="Hughes L."/>
            <person name="Hulme W."/>
            <person name="Husby E."/>
            <person name="Iliev I."/>
            <person name="Jaffe D."/>
            <person name="Jones C."/>
            <person name="Kamal M."/>
            <person name="Kamat A."/>
            <person name="Kamvysselis M."/>
            <person name="Karlsson E."/>
            <person name="Kells C."/>
            <person name="Kieu A."/>
            <person name="Kisner P."/>
            <person name="Kodira C."/>
            <person name="Kulbokas E."/>
            <person name="Labutti K."/>
            <person name="Lama D."/>
            <person name="Landers T."/>
            <person name="Leger J."/>
            <person name="Levine S."/>
            <person name="Lewis D."/>
            <person name="Lewis T."/>
            <person name="Lindblad-toh K."/>
            <person name="Liu X."/>
            <person name="Lokyitsang T."/>
            <person name="Lokyitsang Y."/>
            <person name="Lucien O."/>
            <person name="Lui A."/>
            <person name="Ma L.J."/>
            <person name="Mabbitt R."/>
            <person name="Macdonald J."/>
            <person name="Maclean C."/>
            <person name="Major J."/>
            <person name="Manning J."/>
            <person name="Marabella R."/>
            <person name="Maru K."/>
            <person name="Matthews C."/>
            <person name="Mauceli E."/>
            <person name="Mccarthy M."/>
            <person name="Mcdonough S."/>
            <person name="Mcghee T."/>
            <person name="Meldrim J."/>
            <person name="Meneus L."/>
            <person name="Mesirov J."/>
            <person name="Mihalev A."/>
            <person name="Mihova T."/>
            <person name="Mikkelsen T."/>
            <person name="Mlenga V."/>
            <person name="Moru K."/>
            <person name="Mozes J."/>
            <person name="Mulrain L."/>
            <person name="Munson G."/>
            <person name="Naylor J."/>
            <person name="Newes C."/>
            <person name="Nguyen C."/>
            <person name="Nguyen N."/>
            <person name="Nguyen T."/>
            <person name="Nicol R."/>
            <person name="Nielsen C."/>
            <person name="Nizzari M."/>
            <person name="Norbu C."/>
            <person name="Norbu N."/>
            <person name="O'donnell P."/>
            <person name="Okoawo O."/>
            <person name="O'leary S."/>
            <person name="Omotosho B."/>
            <person name="O'neill K."/>
            <person name="Osman S."/>
            <person name="Parker S."/>
            <person name="Perrin D."/>
            <person name="Phunkhang P."/>
            <person name="Piqani B."/>
            <person name="Purcell S."/>
            <person name="Rachupka T."/>
            <person name="Ramasamy U."/>
            <person name="Rameau R."/>
            <person name="Ray V."/>
            <person name="Raymond C."/>
            <person name="Retta R."/>
            <person name="Richardson S."/>
            <person name="Rise C."/>
            <person name="Rodriguez J."/>
            <person name="Rogers J."/>
            <person name="Rogov P."/>
            <person name="Rutman M."/>
            <person name="Schupbach R."/>
            <person name="Seaman C."/>
            <person name="Settipalli S."/>
            <person name="Sharpe T."/>
            <person name="Sheridan J."/>
            <person name="Sherpa N."/>
            <person name="Shi J."/>
            <person name="Smirnov S."/>
            <person name="Smith C."/>
            <person name="Sougnez C."/>
            <person name="Spencer B."/>
            <person name="Stalker J."/>
            <person name="Stange-thomann N."/>
            <person name="Stavropoulos S."/>
            <person name="Stetson K."/>
            <person name="Stone C."/>
            <person name="Stone S."/>
            <person name="Stubbs M."/>
            <person name="Talamas J."/>
            <person name="Tchuinga P."/>
            <person name="Tenzing P."/>
            <person name="Tesfaye S."/>
            <person name="Theodore J."/>
            <person name="Thoulutsang Y."/>
            <person name="Topham K."/>
            <person name="Towey S."/>
            <person name="Tsamla T."/>
            <person name="Tsomo N."/>
            <person name="Vallee D."/>
            <person name="Vassiliev H."/>
            <person name="Venkataraman V."/>
            <person name="Vinson J."/>
            <person name="Vo A."/>
            <person name="Wade C."/>
            <person name="Wang S."/>
            <person name="Wangchuk T."/>
            <person name="Wangdi T."/>
            <person name="Whittaker C."/>
            <person name="Wilkinson J."/>
            <person name="Wu Y."/>
            <person name="Wyman D."/>
            <person name="Yadav S."/>
            <person name="Yang S."/>
            <person name="Yang X."/>
            <person name="Yeager S."/>
            <person name="Yee E."/>
            <person name="Young G."/>
            <person name="Zainoun J."/>
            <person name="Zembeck L."/>
            <person name="Zimmer A."/>
            <person name="Zody M."/>
            <person name="Lander E."/>
        </authorList>
    </citation>
    <scope>NUCLEOTIDE SEQUENCE [LARGE SCALE GENOMIC DNA]</scope>
</reference>
<dbReference type="GO" id="GO:0003676">
    <property type="term" value="F:nucleic acid binding"/>
    <property type="evidence" value="ECO:0007669"/>
    <property type="project" value="InterPro"/>
</dbReference>
<dbReference type="GO" id="GO:0005634">
    <property type="term" value="C:nucleus"/>
    <property type="evidence" value="ECO:0007669"/>
    <property type="project" value="TreeGrafter"/>
</dbReference>
<dbReference type="AlphaFoldDB" id="H2YDL2"/>
<accession>H2YDL2</accession>
<dbReference type="InterPro" id="IPR027417">
    <property type="entry name" value="P-loop_NTPase"/>
</dbReference>
<protein>
    <recommendedName>
        <fullName evidence="1">ATP-dependent helicase C-terminal domain-containing protein</fullName>
    </recommendedName>
</protein>
<dbReference type="GO" id="GO:0090657">
    <property type="term" value="P:telomeric loop disassembly"/>
    <property type="evidence" value="ECO:0007669"/>
    <property type="project" value="TreeGrafter"/>
</dbReference>
<dbReference type="Pfam" id="PF13307">
    <property type="entry name" value="Helicase_C_2"/>
    <property type="match status" value="2"/>
</dbReference>
<dbReference type="GO" id="GO:0005524">
    <property type="term" value="F:ATP binding"/>
    <property type="evidence" value="ECO:0007669"/>
    <property type="project" value="InterPro"/>
</dbReference>
<keyword evidence="3" id="KW-1185">Reference proteome</keyword>
<proteinExistence type="predicted"/>
<sequence>MNNLVNCGVRNIILTSGTLSPLESFTSELQIDFPVTLENDHVIDKHQVFVVTLSKGKMGGSLSSTFKTRQDTNHIEEIGHTVVDLIAASPGGALVFFPSYSAMATYMAVWKDNSNVMSLMESAKPCSIEPRNKHELKTSIEKYYSDVNSGGGAFLAVCRGKSQVLWGREWYRQQACRAVNQAIGRVIRHRYDYGAIILCDSRYAGKDQLAELPKWVQPHVIKFDDSLK</sequence>
<dbReference type="GO" id="GO:1904430">
    <property type="term" value="P:negative regulation of t-circle formation"/>
    <property type="evidence" value="ECO:0007669"/>
    <property type="project" value="TreeGrafter"/>
</dbReference>
<evidence type="ECO:0000313" key="3">
    <source>
        <dbReference type="Proteomes" id="UP000007875"/>
    </source>
</evidence>
<dbReference type="GO" id="GO:0010569">
    <property type="term" value="P:regulation of double-strand break repair via homologous recombination"/>
    <property type="evidence" value="ECO:0007669"/>
    <property type="project" value="TreeGrafter"/>
</dbReference>
<reference evidence="2" key="3">
    <citation type="submission" date="2025-09" db="UniProtKB">
        <authorList>
            <consortium name="Ensembl"/>
        </authorList>
    </citation>
    <scope>IDENTIFICATION</scope>
</reference>
<dbReference type="Proteomes" id="UP000007875">
    <property type="component" value="Unassembled WGS sequence"/>
</dbReference>
<dbReference type="GeneTree" id="ENSGT00950000182970"/>
<dbReference type="PANTHER" id="PTHR11472">
    <property type="entry name" value="DNA REPAIR DEAD HELICASE RAD3/XP-D SUBFAMILY MEMBER"/>
    <property type="match status" value="1"/>
</dbReference>
<dbReference type="InterPro" id="IPR045028">
    <property type="entry name" value="DinG/Rad3-like"/>
</dbReference>
<dbReference type="GO" id="GO:0003678">
    <property type="term" value="F:DNA helicase activity"/>
    <property type="evidence" value="ECO:0007669"/>
    <property type="project" value="TreeGrafter"/>
</dbReference>
<dbReference type="HOGENOM" id="CLU_006515_3_0_1"/>
<dbReference type="PANTHER" id="PTHR11472:SF34">
    <property type="entry name" value="REGULATOR OF TELOMERE ELONGATION HELICASE 1"/>
    <property type="match status" value="1"/>
</dbReference>